<dbReference type="InterPro" id="IPR029058">
    <property type="entry name" value="AB_hydrolase_fold"/>
</dbReference>
<dbReference type="PANTHER" id="PTHR17920:SF3">
    <property type="entry name" value="TRANSMEMBRANE AND COILED-COIL DOMAIN-CONTAINING PROTEIN 4"/>
    <property type="match status" value="1"/>
</dbReference>
<feature type="region of interest" description="Disordered" evidence="6">
    <location>
        <begin position="1"/>
        <end position="211"/>
    </location>
</feature>
<evidence type="ECO:0000256" key="2">
    <source>
        <dbReference type="ARBA" id="ARBA00009824"/>
    </source>
</evidence>
<dbReference type="eggNOG" id="KOG2385">
    <property type="taxonomic scope" value="Eukaryota"/>
</dbReference>
<feature type="region of interest" description="Disordered" evidence="6">
    <location>
        <begin position="1170"/>
        <end position="1191"/>
    </location>
</feature>
<feature type="compositionally biased region" description="Polar residues" evidence="6">
    <location>
        <begin position="171"/>
        <end position="185"/>
    </location>
</feature>
<feature type="compositionally biased region" description="Basic and acidic residues" evidence="6">
    <location>
        <begin position="452"/>
        <end position="461"/>
    </location>
</feature>
<evidence type="ECO:0000256" key="7">
    <source>
        <dbReference type="SAM" id="Phobius"/>
    </source>
</evidence>
<feature type="transmembrane region" description="Helical" evidence="7">
    <location>
        <begin position="558"/>
        <end position="580"/>
    </location>
</feature>
<feature type="compositionally biased region" description="Low complexity" evidence="6">
    <location>
        <begin position="1105"/>
        <end position="1122"/>
    </location>
</feature>
<keyword evidence="9" id="KW-1185">Reference proteome</keyword>
<protein>
    <recommendedName>
        <fullName evidence="10">DUF726 domain protein</fullName>
    </recommendedName>
</protein>
<dbReference type="Pfam" id="PF05277">
    <property type="entry name" value="DUF726"/>
    <property type="match status" value="1"/>
</dbReference>
<sequence>MTGGNQTEEQCGTHDPAIEPPPSSISPTQADPEQAELDDFGLPKKPVKRPRPAESDASGDEGDTFHDVEGYDDNKSVQEKAKAEPDGSTPRKDAVTGVDERSRKSSEDTDMPVPTTEHSADEEDDGGGVIRADNNTEDTDQRPPLATTHNGIPGSDESAASAHADPEPALNETNPIRDSQLSSATVIPKREHRSTAPAVSEWSHQRQVAGGLPIDHDEEEAEEEAWQAMQALDEFDVYDDDGRLIAKGNKETEEEMNPYAGIGGAGKGYTRVQLDEDAQSATSLDEDTNYLFQHGPQPTKPDTELDEQDEQRDAVTQLEATKDLLTEGQRIAYVGVVRLTIHKMSEALANMEKTKGTRREIAKAVESMDMWAQKMMLRLYTHMDISPAEQIMIEQLAEHGVQPSDLVSPLMKNARVKNPITNDEPTQNSTPEISPNKDSTVSRSSMKSNGESSRDGEEVPEVHGPQDMPYTGQIELDLRWTVLCDLFLVLISDSVYDSRSRRLLERVGSTMNISWAQICRFEKRVMDALEMQEAEIQESWDESENMEKRRKLGLKRRYMVMGLATVGGGLVIGLSAGLLAPVIGAGLAAGFTTIGVTGTAGFLGGAGGAALITSAATAAGGTIAVRASDRRTGHVKTFEYRPLHNNKRLNLILTVSGWMNGKVDDVRLPFSTIDPIMGDIYSLLWEPEMLQSMGDTINILATEALTQTVQQVLGSTILVALMASIQLPIVLSKLAYLIDNPWSVSLDRANAAGLILADSLIDRHLGQRPITLVGFSLGSRVIFSCLKELSRRGAYGAVQNVYLFGSPVVANKDEYLRARSVVSGRFLNGYASNDWILGYLFRATSGGIMRVAGLAPVEGIPGVENIDVSKLVNGHMAYRSAMPRLMREVGWEVESDEFTEIEDPDPENHAKRQRELIQEIDEARRKAEEKPEKKKFGLFKRGKMAEKRGWETYNQTNLGQTWSASGNKDSGAAAGGNVLFDIDAIRKELESEMIEVRELDSTLPPMQITSIQNGEKHVEYLRLPPDMKPDEVARMNLPPRPDEVDVEFAPARPAPVRPARTSSSLRPGSLASPRISPGMSPQRSPNASPEPSGRSSYTYSEPRELVSTLPPLSLTSSPSLRTESLKTSTTVRPELKPHATEPSASSWNRQGMMSDPDLTQTMASLNFEHNAWADDDDEHSHPHGDIQMTFE</sequence>
<dbReference type="RefSeq" id="XP_007721954.1">
    <property type="nucleotide sequence ID" value="XM_007723764.1"/>
</dbReference>
<organism evidence="8 9">
    <name type="scientific">Capronia coronata CBS 617.96</name>
    <dbReference type="NCBI Taxonomy" id="1182541"/>
    <lineage>
        <taxon>Eukaryota</taxon>
        <taxon>Fungi</taxon>
        <taxon>Dikarya</taxon>
        <taxon>Ascomycota</taxon>
        <taxon>Pezizomycotina</taxon>
        <taxon>Eurotiomycetes</taxon>
        <taxon>Chaetothyriomycetidae</taxon>
        <taxon>Chaetothyriales</taxon>
        <taxon>Herpotrichiellaceae</taxon>
        <taxon>Capronia</taxon>
    </lineage>
</organism>
<gene>
    <name evidence="8" type="ORF">A1O1_02856</name>
</gene>
<dbReference type="AlphaFoldDB" id="W9YXR7"/>
<dbReference type="GeneID" id="19157753"/>
<feature type="compositionally biased region" description="Polar residues" evidence="6">
    <location>
        <begin position="419"/>
        <end position="451"/>
    </location>
</feature>
<dbReference type="OrthoDB" id="277931at2759"/>
<accession>W9YXR7</accession>
<comment type="caution">
    <text evidence="8">The sequence shown here is derived from an EMBL/GenBank/DDBJ whole genome shotgun (WGS) entry which is preliminary data.</text>
</comment>
<feature type="region of interest" description="Disordered" evidence="6">
    <location>
        <begin position="418"/>
        <end position="468"/>
    </location>
</feature>
<evidence type="ECO:0000313" key="9">
    <source>
        <dbReference type="Proteomes" id="UP000019484"/>
    </source>
</evidence>
<evidence type="ECO:0008006" key="10">
    <source>
        <dbReference type="Google" id="ProtNLM"/>
    </source>
</evidence>
<comment type="subcellular location">
    <subcellularLocation>
        <location evidence="1">Membrane</location>
        <topology evidence="1">Multi-pass membrane protein</topology>
    </subcellularLocation>
</comment>
<comment type="similarity">
    <text evidence="2">Belongs to the TMCO4 family.</text>
</comment>
<keyword evidence="3 7" id="KW-0812">Transmembrane</keyword>
<evidence type="ECO:0000256" key="6">
    <source>
        <dbReference type="SAM" id="MobiDB-lite"/>
    </source>
</evidence>
<evidence type="ECO:0000256" key="5">
    <source>
        <dbReference type="ARBA" id="ARBA00023136"/>
    </source>
</evidence>
<name>W9YXR7_9EURO</name>
<reference evidence="8 9" key="1">
    <citation type="submission" date="2013-03" db="EMBL/GenBank/DDBJ databases">
        <title>The Genome Sequence of Capronia coronata CBS 617.96.</title>
        <authorList>
            <consortium name="The Broad Institute Genomics Platform"/>
            <person name="Cuomo C."/>
            <person name="de Hoog S."/>
            <person name="Gorbushina A."/>
            <person name="Walker B."/>
            <person name="Young S.K."/>
            <person name="Zeng Q."/>
            <person name="Gargeya S."/>
            <person name="Fitzgerald M."/>
            <person name="Haas B."/>
            <person name="Abouelleil A."/>
            <person name="Allen A.W."/>
            <person name="Alvarado L."/>
            <person name="Arachchi H.M."/>
            <person name="Berlin A.M."/>
            <person name="Chapman S.B."/>
            <person name="Gainer-Dewar J."/>
            <person name="Goldberg J."/>
            <person name="Griggs A."/>
            <person name="Gujja S."/>
            <person name="Hansen M."/>
            <person name="Howarth C."/>
            <person name="Imamovic A."/>
            <person name="Ireland A."/>
            <person name="Larimer J."/>
            <person name="McCowan C."/>
            <person name="Murphy C."/>
            <person name="Pearson M."/>
            <person name="Poon T.W."/>
            <person name="Priest M."/>
            <person name="Roberts A."/>
            <person name="Saif S."/>
            <person name="Shea T."/>
            <person name="Sisk P."/>
            <person name="Sykes S."/>
            <person name="Wortman J."/>
            <person name="Nusbaum C."/>
            <person name="Birren B."/>
        </authorList>
    </citation>
    <scope>NUCLEOTIDE SEQUENCE [LARGE SCALE GENOMIC DNA]</scope>
    <source>
        <strain evidence="8 9">CBS 617.96</strain>
    </source>
</reference>
<feature type="compositionally biased region" description="Polar residues" evidence="6">
    <location>
        <begin position="1079"/>
        <end position="1099"/>
    </location>
</feature>
<evidence type="ECO:0000256" key="1">
    <source>
        <dbReference type="ARBA" id="ARBA00004141"/>
    </source>
</evidence>
<evidence type="ECO:0000256" key="3">
    <source>
        <dbReference type="ARBA" id="ARBA00022692"/>
    </source>
</evidence>
<dbReference type="Proteomes" id="UP000019484">
    <property type="component" value="Unassembled WGS sequence"/>
</dbReference>
<evidence type="ECO:0000313" key="8">
    <source>
        <dbReference type="EMBL" id="EXJ94460.1"/>
    </source>
</evidence>
<dbReference type="GO" id="GO:0016020">
    <property type="term" value="C:membrane"/>
    <property type="evidence" value="ECO:0007669"/>
    <property type="project" value="UniProtKB-SubCell"/>
</dbReference>
<feature type="compositionally biased region" description="Basic and acidic residues" evidence="6">
    <location>
        <begin position="63"/>
        <end position="107"/>
    </location>
</feature>
<feature type="region of interest" description="Disordered" evidence="6">
    <location>
        <begin position="279"/>
        <end position="313"/>
    </location>
</feature>
<keyword evidence="5 7" id="KW-0472">Membrane</keyword>
<feature type="region of interest" description="Disordered" evidence="6">
    <location>
        <begin position="1050"/>
        <end position="1157"/>
    </location>
</feature>
<proteinExistence type="inferred from homology"/>
<feature type="compositionally biased region" description="Polar residues" evidence="6">
    <location>
        <begin position="1142"/>
        <end position="1157"/>
    </location>
</feature>
<dbReference type="PANTHER" id="PTHR17920">
    <property type="entry name" value="TRANSMEMBRANE AND COILED-COIL DOMAIN-CONTAINING PROTEIN 4 TMCO4"/>
    <property type="match status" value="1"/>
</dbReference>
<evidence type="ECO:0000256" key="4">
    <source>
        <dbReference type="ARBA" id="ARBA00022989"/>
    </source>
</evidence>
<dbReference type="HOGENOM" id="CLU_001695_1_0_1"/>
<feature type="compositionally biased region" description="Polar residues" evidence="6">
    <location>
        <begin position="1"/>
        <end position="10"/>
    </location>
</feature>
<dbReference type="SUPFAM" id="SSF53474">
    <property type="entry name" value="alpha/beta-Hydrolases"/>
    <property type="match status" value="1"/>
</dbReference>
<dbReference type="EMBL" id="AMWN01000002">
    <property type="protein sequence ID" value="EXJ94460.1"/>
    <property type="molecule type" value="Genomic_DNA"/>
</dbReference>
<dbReference type="InterPro" id="IPR007941">
    <property type="entry name" value="DUF726"/>
</dbReference>
<keyword evidence="4 7" id="KW-1133">Transmembrane helix</keyword>